<accession>A0A329QEH7</accession>
<dbReference type="Pfam" id="PF13579">
    <property type="entry name" value="Glyco_trans_4_4"/>
    <property type="match status" value="1"/>
</dbReference>
<evidence type="ECO:0000256" key="2">
    <source>
        <dbReference type="ARBA" id="ARBA00022679"/>
    </source>
</evidence>
<keyword evidence="6" id="KW-1185">Reference proteome</keyword>
<dbReference type="InterPro" id="IPR001296">
    <property type="entry name" value="Glyco_trans_1"/>
</dbReference>
<feature type="domain" description="Glycosyl transferase family 1" evidence="3">
    <location>
        <begin position="208"/>
        <end position="370"/>
    </location>
</feature>
<dbReference type="CDD" id="cd03801">
    <property type="entry name" value="GT4_PimA-like"/>
    <property type="match status" value="1"/>
</dbReference>
<dbReference type="GO" id="GO:1901137">
    <property type="term" value="P:carbohydrate derivative biosynthetic process"/>
    <property type="evidence" value="ECO:0007669"/>
    <property type="project" value="UniProtKB-ARBA"/>
</dbReference>
<evidence type="ECO:0000313" key="5">
    <source>
        <dbReference type="EMBL" id="RAW10720.1"/>
    </source>
</evidence>
<keyword evidence="1" id="KW-0328">Glycosyltransferase</keyword>
<dbReference type="OrthoDB" id="3268555at2"/>
<dbReference type="InterPro" id="IPR050194">
    <property type="entry name" value="Glycosyltransferase_grp1"/>
</dbReference>
<protein>
    <submittedName>
        <fullName evidence="5">Glycosyltransferase family 1 protein</fullName>
    </submittedName>
</protein>
<dbReference type="InterPro" id="IPR028098">
    <property type="entry name" value="Glyco_trans_4-like_N"/>
</dbReference>
<dbReference type="RefSeq" id="WP_112259841.1">
    <property type="nucleotide sequence ID" value="NZ_QMIG01000025.1"/>
</dbReference>
<dbReference type="PANTHER" id="PTHR45947:SF3">
    <property type="entry name" value="SULFOQUINOVOSYL TRANSFERASE SQD2"/>
    <property type="match status" value="1"/>
</dbReference>
<evidence type="ECO:0000259" key="4">
    <source>
        <dbReference type="Pfam" id="PF13579"/>
    </source>
</evidence>
<evidence type="ECO:0000313" key="6">
    <source>
        <dbReference type="Proteomes" id="UP000250462"/>
    </source>
</evidence>
<dbReference type="Pfam" id="PF00534">
    <property type="entry name" value="Glycos_transf_1"/>
    <property type="match status" value="1"/>
</dbReference>
<feature type="domain" description="Glycosyltransferase subfamily 4-like N-terminal" evidence="4">
    <location>
        <begin position="16"/>
        <end position="196"/>
    </location>
</feature>
<dbReference type="SUPFAM" id="SSF53756">
    <property type="entry name" value="UDP-Glycosyltransferase/glycogen phosphorylase"/>
    <property type="match status" value="1"/>
</dbReference>
<sequence>MRSPLRVTVVLSTSSGGVGAHVRSVVDRLPALGVRPHVVAPAATGQSFGFADMAARGESDGGVGFTPVEIFTRPRPRHDFEAIRQLRAVVRGVDDAGDSGDGGERPGGVPRPDVVHAHGFRAAALVGLALGRRRHGRTPLVATWHNALLGSAPRRAVLSGLERLAARRADVTLGASADLVQRARVLGAPDARLAPVAAPATGAPQRTRDEVRAELGAGDRPVVLAVGRLAPQKDYDTLLAAASHWALREPRPLLVIAGDGPDLGRLRRAAEDARVDVRFLGRRDDVADLLAAADVYAITSRWEARALVVQEAMLAGVPVVCTAVGGLPELVGDDAMLVPVGSPEAVAGAVEALLDDPARGRELAERGRQRARQWPDEDETARQLAEIYAELARIPLTPPRQARWP</sequence>
<dbReference type="PANTHER" id="PTHR45947">
    <property type="entry name" value="SULFOQUINOVOSYL TRANSFERASE SQD2"/>
    <property type="match status" value="1"/>
</dbReference>
<proteinExistence type="predicted"/>
<organism evidence="5 6">
    <name type="scientific">Phytoactinopolyspora halophila</name>
    <dbReference type="NCBI Taxonomy" id="1981511"/>
    <lineage>
        <taxon>Bacteria</taxon>
        <taxon>Bacillati</taxon>
        <taxon>Actinomycetota</taxon>
        <taxon>Actinomycetes</taxon>
        <taxon>Jiangellales</taxon>
        <taxon>Jiangellaceae</taxon>
        <taxon>Phytoactinopolyspora</taxon>
    </lineage>
</organism>
<evidence type="ECO:0000256" key="1">
    <source>
        <dbReference type="ARBA" id="ARBA00022676"/>
    </source>
</evidence>
<reference evidence="5 6" key="1">
    <citation type="submission" date="2018-06" db="EMBL/GenBank/DDBJ databases">
        <title>Phytoactinopolyspora halophila sp. nov., a novel halophilic actinomycete isolated from a saline soil in China.</title>
        <authorList>
            <person name="Tang S.-K."/>
        </authorList>
    </citation>
    <scope>NUCLEOTIDE SEQUENCE [LARGE SCALE GENOMIC DNA]</scope>
    <source>
        <strain evidence="5 6">YIM 96934</strain>
    </source>
</reference>
<name>A0A329QEH7_9ACTN</name>
<evidence type="ECO:0000259" key="3">
    <source>
        <dbReference type="Pfam" id="PF00534"/>
    </source>
</evidence>
<dbReference type="EMBL" id="QMIG01000025">
    <property type="protein sequence ID" value="RAW10720.1"/>
    <property type="molecule type" value="Genomic_DNA"/>
</dbReference>
<dbReference type="Proteomes" id="UP000250462">
    <property type="component" value="Unassembled WGS sequence"/>
</dbReference>
<dbReference type="GO" id="GO:0016758">
    <property type="term" value="F:hexosyltransferase activity"/>
    <property type="evidence" value="ECO:0007669"/>
    <property type="project" value="TreeGrafter"/>
</dbReference>
<comment type="caution">
    <text evidence="5">The sequence shown here is derived from an EMBL/GenBank/DDBJ whole genome shotgun (WGS) entry which is preliminary data.</text>
</comment>
<gene>
    <name evidence="5" type="ORF">DPM12_18500</name>
</gene>
<keyword evidence="2 5" id="KW-0808">Transferase</keyword>
<dbReference type="Gene3D" id="3.40.50.2000">
    <property type="entry name" value="Glycogen Phosphorylase B"/>
    <property type="match status" value="2"/>
</dbReference>
<dbReference type="AlphaFoldDB" id="A0A329QEH7"/>